<dbReference type="SUPFAM" id="SSF53098">
    <property type="entry name" value="Ribonuclease H-like"/>
    <property type="match status" value="1"/>
</dbReference>
<dbReference type="STRING" id="158441.A0A226DZA9"/>
<dbReference type="AlphaFoldDB" id="A0A226DZA9"/>
<sequence length="265" mass="30494">MIMRLFLSVLQCGEIIRHDKIAKCHTFFFDLEKVTPFETVKFKPAGDLSIVDMSGRIVFHCFVLHRPGTIKNFHTGVSAAKSAMGIPMEMVRYYLTKYFSGKTLVGAATVGDLMALEYQEGEETPFRTEDVQDFFRDRLGSIGLADLAWHFLHRNVQEDAHSSVQDARLTLMAWKEMTALKKAGVTTFSCPELEQMREERANLVGLPEGEKKRVRSEQKRKRAQMWTRQSKAHCNCRRKDMHRGGMSELCSVESVKDYHFENIFE</sequence>
<protein>
    <submittedName>
        <fullName evidence="1">Apoptosis-enhancing nuclease</fullName>
    </submittedName>
</protein>
<organism evidence="1 2">
    <name type="scientific">Folsomia candida</name>
    <name type="common">Springtail</name>
    <dbReference type="NCBI Taxonomy" id="158441"/>
    <lineage>
        <taxon>Eukaryota</taxon>
        <taxon>Metazoa</taxon>
        <taxon>Ecdysozoa</taxon>
        <taxon>Arthropoda</taxon>
        <taxon>Hexapoda</taxon>
        <taxon>Collembola</taxon>
        <taxon>Entomobryomorpha</taxon>
        <taxon>Isotomoidea</taxon>
        <taxon>Isotomidae</taxon>
        <taxon>Proisotominae</taxon>
        <taxon>Folsomia</taxon>
    </lineage>
</organism>
<dbReference type="Gene3D" id="3.30.420.10">
    <property type="entry name" value="Ribonuclease H-like superfamily/Ribonuclease H"/>
    <property type="match status" value="1"/>
</dbReference>
<keyword evidence="2" id="KW-1185">Reference proteome</keyword>
<evidence type="ECO:0000313" key="1">
    <source>
        <dbReference type="EMBL" id="OXA50031.1"/>
    </source>
</evidence>
<dbReference type="EMBL" id="LNIX01000009">
    <property type="protein sequence ID" value="OXA50031.1"/>
    <property type="molecule type" value="Genomic_DNA"/>
</dbReference>
<proteinExistence type="predicted"/>
<reference evidence="1 2" key="1">
    <citation type="submission" date="2015-12" db="EMBL/GenBank/DDBJ databases">
        <title>The genome of Folsomia candida.</title>
        <authorList>
            <person name="Faddeeva A."/>
            <person name="Derks M.F."/>
            <person name="Anvar Y."/>
            <person name="Smit S."/>
            <person name="Van Straalen N."/>
            <person name="Roelofs D."/>
        </authorList>
    </citation>
    <scope>NUCLEOTIDE SEQUENCE [LARGE SCALE GENOMIC DNA]</scope>
    <source>
        <strain evidence="1 2">VU population</strain>
        <tissue evidence="1">Whole body</tissue>
    </source>
</reference>
<name>A0A226DZA9_FOLCA</name>
<evidence type="ECO:0000313" key="2">
    <source>
        <dbReference type="Proteomes" id="UP000198287"/>
    </source>
</evidence>
<dbReference type="InterPro" id="IPR036397">
    <property type="entry name" value="RNaseH_sf"/>
</dbReference>
<dbReference type="Proteomes" id="UP000198287">
    <property type="component" value="Unassembled WGS sequence"/>
</dbReference>
<gene>
    <name evidence="1" type="ORF">Fcan01_14780</name>
</gene>
<dbReference type="InterPro" id="IPR012337">
    <property type="entry name" value="RNaseH-like_sf"/>
</dbReference>
<accession>A0A226DZA9</accession>
<dbReference type="OrthoDB" id="8191639at2759"/>
<comment type="caution">
    <text evidence="1">The sequence shown here is derived from an EMBL/GenBank/DDBJ whole genome shotgun (WGS) entry which is preliminary data.</text>
</comment>
<dbReference type="GO" id="GO:0003676">
    <property type="term" value="F:nucleic acid binding"/>
    <property type="evidence" value="ECO:0007669"/>
    <property type="project" value="InterPro"/>
</dbReference>